<feature type="domain" description="Ice-binding protein C-terminal" evidence="2">
    <location>
        <begin position="223"/>
        <end position="246"/>
    </location>
</feature>
<evidence type="ECO:0000313" key="4">
    <source>
        <dbReference type="Proteomes" id="UP000319852"/>
    </source>
</evidence>
<dbReference type="Pfam" id="PF07589">
    <property type="entry name" value="PEP-CTERM"/>
    <property type="match status" value="1"/>
</dbReference>
<dbReference type="RefSeq" id="WP_145059227.1">
    <property type="nucleotide sequence ID" value="NZ_CP036263.1"/>
</dbReference>
<evidence type="ECO:0000259" key="2">
    <source>
        <dbReference type="Pfam" id="PF07589"/>
    </source>
</evidence>
<protein>
    <recommendedName>
        <fullName evidence="2">Ice-binding protein C-terminal domain-containing protein</fullName>
    </recommendedName>
</protein>
<dbReference type="AlphaFoldDB" id="A0A517MTN0"/>
<name>A0A517MTN0_9BACT</name>
<sequence length="248" mass="25564" precursor="true">MIYKTIIRKSVPAALLAIAGVALLAMPSYAAIETFTDLAAWQGAVSSSTLEDFEGAPSDSLFGLAYLPRTSPNGDLGLFANANLLDQASIDASPFLSSGAGINGNVVINMRSIDNGKGTNSQESVIVTLPAGITAFAFEYNNYDFQGDGTFLSFAGTNGQRVVDFDSSADGFFGVIDTGSEASIASFSFTGDPATGIGNSAFGSFDDVRYGVAAPPIPIGVIPVPEPASTLLLGAVGFAALHLRRRAD</sequence>
<organism evidence="3 4">
    <name type="scientific">Adhaeretor mobilis</name>
    <dbReference type="NCBI Taxonomy" id="1930276"/>
    <lineage>
        <taxon>Bacteria</taxon>
        <taxon>Pseudomonadati</taxon>
        <taxon>Planctomycetota</taxon>
        <taxon>Planctomycetia</taxon>
        <taxon>Pirellulales</taxon>
        <taxon>Lacipirellulaceae</taxon>
        <taxon>Adhaeretor</taxon>
    </lineage>
</organism>
<evidence type="ECO:0000256" key="1">
    <source>
        <dbReference type="SAM" id="SignalP"/>
    </source>
</evidence>
<accession>A0A517MTN0</accession>
<dbReference type="Proteomes" id="UP000319852">
    <property type="component" value="Chromosome"/>
</dbReference>
<feature type="signal peptide" evidence="1">
    <location>
        <begin position="1"/>
        <end position="30"/>
    </location>
</feature>
<dbReference type="EMBL" id="CP036263">
    <property type="protein sequence ID" value="QDS98234.1"/>
    <property type="molecule type" value="Genomic_DNA"/>
</dbReference>
<keyword evidence="4" id="KW-1185">Reference proteome</keyword>
<feature type="chain" id="PRO_5021934917" description="Ice-binding protein C-terminal domain-containing protein" evidence="1">
    <location>
        <begin position="31"/>
        <end position="248"/>
    </location>
</feature>
<dbReference type="KEGG" id="amob:HG15A2_15070"/>
<proteinExistence type="predicted"/>
<dbReference type="NCBIfam" id="TIGR02595">
    <property type="entry name" value="PEP_CTERM"/>
    <property type="match status" value="1"/>
</dbReference>
<evidence type="ECO:0000313" key="3">
    <source>
        <dbReference type="EMBL" id="QDS98234.1"/>
    </source>
</evidence>
<dbReference type="OrthoDB" id="295109at2"/>
<gene>
    <name evidence="3" type="ORF">HG15A2_15070</name>
</gene>
<keyword evidence="1" id="KW-0732">Signal</keyword>
<reference evidence="3 4" key="1">
    <citation type="submission" date="2019-02" db="EMBL/GenBank/DDBJ databases">
        <title>Deep-cultivation of Planctomycetes and their phenomic and genomic characterization uncovers novel biology.</title>
        <authorList>
            <person name="Wiegand S."/>
            <person name="Jogler M."/>
            <person name="Boedeker C."/>
            <person name="Pinto D."/>
            <person name="Vollmers J."/>
            <person name="Rivas-Marin E."/>
            <person name="Kohn T."/>
            <person name="Peeters S.H."/>
            <person name="Heuer A."/>
            <person name="Rast P."/>
            <person name="Oberbeckmann S."/>
            <person name="Bunk B."/>
            <person name="Jeske O."/>
            <person name="Meyerdierks A."/>
            <person name="Storesund J.E."/>
            <person name="Kallscheuer N."/>
            <person name="Luecker S."/>
            <person name="Lage O.M."/>
            <person name="Pohl T."/>
            <person name="Merkel B.J."/>
            <person name="Hornburger P."/>
            <person name="Mueller R.-W."/>
            <person name="Bruemmer F."/>
            <person name="Labrenz M."/>
            <person name="Spormann A.M."/>
            <person name="Op den Camp H."/>
            <person name="Overmann J."/>
            <person name="Amann R."/>
            <person name="Jetten M.S.M."/>
            <person name="Mascher T."/>
            <person name="Medema M.H."/>
            <person name="Devos D.P."/>
            <person name="Kaster A.-K."/>
            <person name="Ovreas L."/>
            <person name="Rohde M."/>
            <person name="Galperin M.Y."/>
            <person name="Jogler C."/>
        </authorList>
    </citation>
    <scope>NUCLEOTIDE SEQUENCE [LARGE SCALE GENOMIC DNA]</scope>
    <source>
        <strain evidence="3 4">HG15A2</strain>
    </source>
</reference>
<dbReference type="InterPro" id="IPR013424">
    <property type="entry name" value="Ice-binding_C"/>
</dbReference>